<dbReference type="Proteomes" id="UP001054252">
    <property type="component" value="Unassembled WGS sequence"/>
</dbReference>
<dbReference type="GO" id="GO:0016810">
    <property type="term" value="F:hydrolase activity, acting on carbon-nitrogen (but not peptide) bonds"/>
    <property type="evidence" value="ECO:0007669"/>
    <property type="project" value="InterPro"/>
</dbReference>
<dbReference type="Gene3D" id="3.20.20.140">
    <property type="entry name" value="Metal-dependent hydrolases"/>
    <property type="match status" value="1"/>
</dbReference>
<dbReference type="EMBL" id="BPVZ01000005">
    <property type="protein sequence ID" value="GKU91346.1"/>
    <property type="molecule type" value="Genomic_DNA"/>
</dbReference>
<dbReference type="PANTHER" id="PTHR22642:SF2">
    <property type="entry name" value="PROTEIN LONG AFTER FAR-RED 3"/>
    <property type="match status" value="1"/>
</dbReference>
<organism evidence="2 3">
    <name type="scientific">Rubroshorea leprosula</name>
    <dbReference type="NCBI Taxonomy" id="152421"/>
    <lineage>
        <taxon>Eukaryota</taxon>
        <taxon>Viridiplantae</taxon>
        <taxon>Streptophyta</taxon>
        <taxon>Embryophyta</taxon>
        <taxon>Tracheophyta</taxon>
        <taxon>Spermatophyta</taxon>
        <taxon>Magnoliopsida</taxon>
        <taxon>eudicotyledons</taxon>
        <taxon>Gunneridae</taxon>
        <taxon>Pentapetalae</taxon>
        <taxon>rosids</taxon>
        <taxon>malvids</taxon>
        <taxon>Malvales</taxon>
        <taxon>Dipterocarpaceae</taxon>
        <taxon>Rubroshorea</taxon>
    </lineage>
</organism>
<dbReference type="Gene3D" id="2.30.40.10">
    <property type="entry name" value="Urease, subunit C, domain 1"/>
    <property type="match status" value="1"/>
</dbReference>
<dbReference type="InterPro" id="IPR011059">
    <property type="entry name" value="Metal-dep_hydrolase_composite"/>
</dbReference>
<evidence type="ECO:0000259" key="1">
    <source>
        <dbReference type="Pfam" id="PF07969"/>
    </source>
</evidence>
<dbReference type="InterPro" id="IPR013108">
    <property type="entry name" value="Amidohydro_3"/>
</dbReference>
<sequence>MKRIPPGWENPWIPSERLSVNDALIAHTISAARACFLDNNLGSLTPGKLADFVVLSTDSWEDFATEGSASVEATYLSGVQAYGQVKASDFNA</sequence>
<accession>A0AAV5HVL7</accession>
<feature type="domain" description="Amidohydrolase 3" evidence="1">
    <location>
        <begin position="14"/>
        <end position="82"/>
    </location>
</feature>
<comment type="caution">
    <text evidence="2">The sequence shown here is derived from an EMBL/GenBank/DDBJ whole genome shotgun (WGS) entry which is preliminary data.</text>
</comment>
<dbReference type="Pfam" id="PF07969">
    <property type="entry name" value="Amidohydro_3"/>
    <property type="match status" value="1"/>
</dbReference>
<evidence type="ECO:0000313" key="3">
    <source>
        <dbReference type="Proteomes" id="UP001054252"/>
    </source>
</evidence>
<dbReference type="SUPFAM" id="SSF51338">
    <property type="entry name" value="Composite domain of metallo-dependent hydrolases"/>
    <property type="match status" value="1"/>
</dbReference>
<name>A0AAV5HVL7_9ROSI</name>
<reference evidence="2 3" key="1">
    <citation type="journal article" date="2021" name="Commun. Biol.">
        <title>The genome of Shorea leprosula (Dipterocarpaceae) highlights the ecological relevance of drought in aseasonal tropical rainforests.</title>
        <authorList>
            <person name="Ng K.K.S."/>
            <person name="Kobayashi M.J."/>
            <person name="Fawcett J.A."/>
            <person name="Hatakeyama M."/>
            <person name="Paape T."/>
            <person name="Ng C.H."/>
            <person name="Ang C.C."/>
            <person name="Tnah L.H."/>
            <person name="Lee C.T."/>
            <person name="Nishiyama T."/>
            <person name="Sese J."/>
            <person name="O'Brien M.J."/>
            <person name="Copetti D."/>
            <person name="Mohd Noor M.I."/>
            <person name="Ong R.C."/>
            <person name="Putra M."/>
            <person name="Sireger I.Z."/>
            <person name="Indrioko S."/>
            <person name="Kosugi Y."/>
            <person name="Izuno A."/>
            <person name="Isagi Y."/>
            <person name="Lee S.L."/>
            <person name="Shimizu K.K."/>
        </authorList>
    </citation>
    <scope>NUCLEOTIDE SEQUENCE [LARGE SCALE GENOMIC DNA]</scope>
    <source>
        <strain evidence="2">214</strain>
    </source>
</reference>
<proteinExistence type="predicted"/>
<dbReference type="PANTHER" id="PTHR22642">
    <property type="entry name" value="IMIDAZOLONEPROPIONASE"/>
    <property type="match status" value="1"/>
</dbReference>
<protein>
    <recommendedName>
        <fullName evidence="1">Amidohydrolase 3 domain-containing protein</fullName>
    </recommendedName>
</protein>
<gene>
    <name evidence="2" type="ORF">SLEP1_g5231</name>
</gene>
<dbReference type="AlphaFoldDB" id="A0AAV5HVL7"/>
<keyword evidence="3" id="KW-1185">Reference proteome</keyword>
<evidence type="ECO:0000313" key="2">
    <source>
        <dbReference type="EMBL" id="GKU91346.1"/>
    </source>
</evidence>